<feature type="compositionally biased region" description="Basic and acidic residues" evidence="1">
    <location>
        <begin position="509"/>
        <end position="524"/>
    </location>
</feature>
<feature type="compositionally biased region" description="Polar residues" evidence="1">
    <location>
        <begin position="15"/>
        <end position="28"/>
    </location>
</feature>
<proteinExistence type="predicted"/>
<comment type="caution">
    <text evidence="2">The sequence shown here is derived from an EMBL/GenBank/DDBJ whole genome shotgun (WGS) entry which is preliminary data.</text>
</comment>
<dbReference type="AlphaFoldDB" id="A0A4U7ATZ8"/>
<evidence type="ECO:0000313" key="2">
    <source>
        <dbReference type="EMBL" id="TKX21878.1"/>
    </source>
</evidence>
<feature type="region of interest" description="Disordered" evidence="1">
    <location>
        <begin position="497"/>
        <end position="524"/>
    </location>
</feature>
<feature type="compositionally biased region" description="Acidic residues" evidence="1">
    <location>
        <begin position="91"/>
        <end position="101"/>
    </location>
</feature>
<sequence length="544" mass="58875">MQAPEKPLIRRRSAVATTSSPLHYTTNDLDAEPNAGREIPASQGTSHSSFTFPLLDTPNADVISIKRPRTLSRDAPDALPPTALVPLEQENTQEEDAEDTERDPSQHRLNLVKQHLAGLITEETGVFVIGYCRLHGKAAVLLVHSTSYGDLSRLVCTSLAHGASCSIHGITINVDLKHACAPSTLSSNIETLLVRAAVELSLGQREALQAQAPIDRGIGTEIETEKPKSASRLFGQAAVEEAWGYTVHFVIAKVSSAIAGKIMVFLGIESSEHASPIQSVETAMGSSIQQVLASLRIHDDKPQLSVEHHVTSSTRPDSPCSSNTQLYNSPPQPGYKGILVGASRGPRPRFHKRLVSEMANESTSSLHYSSPVQSSRTPVPSTNSTPPTPFTYTTSRTTGTTTRTAALQSSRTSVPSTNLTPPTYHRTTALQSSRASVPSTSPMSITHITSRVTGSTARATDVQSSRTSVFSTSSTSFTPPTRKRKLGDETLSQAHYHHREQSVSTGRWHVPESKGRDKTHDTEKEKRFQRAVAAAYTCTREITL</sequence>
<name>A0A4U7ATZ8_9PEZI</name>
<feature type="compositionally biased region" description="Polar residues" evidence="1">
    <location>
        <begin position="405"/>
        <end position="442"/>
    </location>
</feature>
<organism evidence="2 3">
    <name type="scientific">Elsinoe australis</name>
    <dbReference type="NCBI Taxonomy" id="40998"/>
    <lineage>
        <taxon>Eukaryota</taxon>
        <taxon>Fungi</taxon>
        <taxon>Dikarya</taxon>
        <taxon>Ascomycota</taxon>
        <taxon>Pezizomycotina</taxon>
        <taxon>Dothideomycetes</taxon>
        <taxon>Dothideomycetidae</taxon>
        <taxon>Myriangiales</taxon>
        <taxon>Elsinoaceae</taxon>
        <taxon>Elsinoe</taxon>
    </lineage>
</organism>
<reference evidence="2 3" key="1">
    <citation type="submission" date="2018-02" db="EMBL/GenBank/DDBJ databases">
        <title>Draft genome sequences of Elsinoe sp., causing black scab on jojoba.</title>
        <authorList>
            <person name="Stodart B."/>
            <person name="Jeffress S."/>
            <person name="Ash G."/>
            <person name="Arun Chinnappa K."/>
        </authorList>
    </citation>
    <scope>NUCLEOTIDE SEQUENCE [LARGE SCALE GENOMIC DNA]</scope>
    <source>
        <strain evidence="2 3">Hillstone_2</strain>
    </source>
</reference>
<accession>A0A4U7ATZ8</accession>
<dbReference type="EMBL" id="PTQR01000076">
    <property type="protein sequence ID" value="TKX21878.1"/>
    <property type="molecule type" value="Genomic_DNA"/>
</dbReference>
<feature type="region of interest" description="Disordered" evidence="1">
    <location>
        <begin position="1"/>
        <end position="53"/>
    </location>
</feature>
<feature type="compositionally biased region" description="Low complexity" evidence="1">
    <location>
        <begin position="464"/>
        <end position="480"/>
    </location>
</feature>
<feature type="compositionally biased region" description="Low complexity" evidence="1">
    <location>
        <begin position="374"/>
        <end position="404"/>
    </location>
</feature>
<feature type="compositionally biased region" description="Polar residues" evidence="1">
    <location>
        <begin position="42"/>
        <end position="51"/>
    </location>
</feature>
<feature type="region of interest" description="Disordered" evidence="1">
    <location>
        <begin position="461"/>
        <end position="484"/>
    </location>
</feature>
<evidence type="ECO:0000313" key="3">
    <source>
        <dbReference type="Proteomes" id="UP000308133"/>
    </source>
</evidence>
<protein>
    <submittedName>
        <fullName evidence="2">Uncharacterized protein</fullName>
    </submittedName>
</protein>
<feature type="region of interest" description="Disordered" evidence="1">
    <location>
        <begin position="306"/>
        <end position="442"/>
    </location>
</feature>
<evidence type="ECO:0000256" key="1">
    <source>
        <dbReference type="SAM" id="MobiDB-lite"/>
    </source>
</evidence>
<gene>
    <name evidence="2" type="ORF">C1H76_5929</name>
</gene>
<feature type="region of interest" description="Disordered" evidence="1">
    <location>
        <begin position="68"/>
        <end position="105"/>
    </location>
</feature>
<feature type="compositionally biased region" description="Polar residues" evidence="1">
    <location>
        <begin position="311"/>
        <end position="329"/>
    </location>
</feature>
<dbReference type="Proteomes" id="UP000308133">
    <property type="component" value="Unassembled WGS sequence"/>
</dbReference>
<feature type="compositionally biased region" description="Polar residues" evidence="1">
    <location>
        <begin position="359"/>
        <end position="373"/>
    </location>
</feature>